<dbReference type="OrthoDB" id="7250553at2"/>
<dbReference type="EMBL" id="PVTD01000016">
    <property type="protein sequence ID" value="PRY19955.1"/>
    <property type="molecule type" value="Genomic_DNA"/>
</dbReference>
<evidence type="ECO:0000256" key="1">
    <source>
        <dbReference type="ARBA" id="ARBA00006987"/>
    </source>
</evidence>
<gene>
    <name evidence="3" type="ORF">CLV78_11645</name>
</gene>
<dbReference type="PIRSF" id="PIRSF017082">
    <property type="entry name" value="YflP"/>
    <property type="match status" value="1"/>
</dbReference>
<dbReference type="PANTHER" id="PTHR42928">
    <property type="entry name" value="TRICARBOXYLATE-BINDING PROTEIN"/>
    <property type="match status" value="1"/>
</dbReference>
<dbReference type="Gene3D" id="3.40.190.10">
    <property type="entry name" value="Periplasmic binding protein-like II"/>
    <property type="match status" value="1"/>
</dbReference>
<organism evidence="3 4">
    <name type="scientific">Aliiruegeria haliotis</name>
    <dbReference type="NCBI Taxonomy" id="1280846"/>
    <lineage>
        <taxon>Bacteria</taxon>
        <taxon>Pseudomonadati</taxon>
        <taxon>Pseudomonadota</taxon>
        <taxon>Alphaproteobacteria</taxon>
        <taxon>Rhodobacterales</taxon>
        <taxon>Roseobacteraceae</taxon>
        <taxon>Aliiruegeria</taxon>
    </lineage>
</organism>
<accession>A0A2T0RFM2</accession>
<dbReference type="RefSeq" id="WP_106208165.1">
    <property type="nucleotide sequence ID" value="NZ_PVTD01000016.1"/>
</dbReference>
<evidence type="ECO:0000313" key="3">
    <source>
        <dbReference type="EMBL" id="PRY19955.1"/>
    </source>
</evidence>
<keyword evidence="3" id="KW-0675">Receptor</keyword>
<feature type="signal peptide" evidence="2">
    <location>
        <begin position="1"/>
        <end position="24"/>
    </location>
</feature>
<dbReference type="Proteomes" id="UP000239480">
    <property type="component" value="Unassembled WGS sequence"/>
</dbReference>
<comment type="similarity">
    <text evidence="1">Belongs to the UPF0065 (bug) family.</text>
</comment>
<evidence type="ECO:0000313" key="4">
    <source>
        <dbReference type="Proteomes" id="UP000239480"/>
    </source>
</evidence>
<dbReference type="CDD" id="cd07012">
    <property type="entry name" value="PBP2_Bug_TTT"/>
    <property type="match status" value="1"/>
</dbReference>
<dbReference type="InterPro" id="IPR042100">
    <property type="entry name" value="Bug_dom1"/>
</dbReference>
<keyword evidence="4" id="KW-1185">Reference proteome</keyword>
<dbReference type="Gene3D" id="3.40.190.150">
    <property type="entry name" value="Bordetella uptake gene, domain 1"/>
    <property type="match status" value="1"/>
</dbReference>
<reference evidence="3 4" key="1">
    <citation type="submission" date="2018-03" db="EMBL/GenBank/DDBJ databases">
        <title>Genomic Encyclopedia of Archaeal and Bacterial Type Strains, Phase II (KMG-II): from individual species to whole genera.</title>
        <authorList>
            <person name="Goeker M."/>
        </authorList>
    </citation>
    <scope>NUCLEOTIDE SEQUENCE [LARGE SCALE GENOMIC DNA]</scope>
    <source>
        <strain evidence="3 4">DSM 29328</strain>
    </source>
</reference>
<sequence length="318" mass="33645">MKKTLKTLGLAAILAMGSAMGALADYPEKPIKFIVPYGPGGASDVVCRILAKHLGPILDTNIAVVNVDGAGGALAWNELKQARNDGYTLSMWVNSMAVGESTGKHQLTHEQFEPISQWGAMYVTMFAKGEGGKYETLEDFANDAKANPGQLGIAMGYGTPAHFVSGQIRDALGIDVQLVNVGAGQKKKAAVLGEHVAAGIEPLPGTIGQHRADQLRILAVFAPERLTIPGFEDLPIARDYGADVVAANTYAVIGPKGMDPERVKVISDAIAALADDAEYQEAIANVSFAFDYLGTEDTVKAMDKIRAETLETGKNLGF</sequence>
<name>A0A2T0RFM2_9RHOB</name>
<dbReference type="AlphaFoldDB" id="A0A2T0RFM2"/>
<protein>
    <submittedName>
        <fullName evidence="3">Tripartite-type tricarboxylate transporter receptor subunit TctC</fullName>
    </submittedName>
</protein>
<comment type="caution">
    <text evidence="3">The sequence shown here is derived from an EMBL/GenBank/DDBJ whole genome shotgun (WGS) entry which is preliminary data.</text>
</comment>
<keyword evidence="2" id="KW-0732">Signal</keyword>
<dbReference type="InterPro" id="IPR005064">
    <property type="entry name" value="BUG"/>
</dbReference>
<proteinExistence type="inferred from homology"/>
<dbReference type="Pfam" id="PF03401">
    <property type="entry name" value="TctC"/>
    <property type="match status" value="1"/>
</dbReference>
<feature type="chain" id="PRO_5015578972" evidence="2">
    <location>
        <begin position="25"/>
        <end position="318"/>
    </location>
</feature>
<dbReference type="PANTHER" id="PTHR42928:SF5">
    <property type="entry name" value="BLR1237 PROTEIN"/>
    <property type="match status" value="1"/>
</dbReference>
<evidence type="ECO:0000256" key="2">
    <source>
        <dbReference type="SAM" id="SignalP"/>
    </source>
</evidence>